<feature type="binding site" evidence="6">
    <location>
        <position position="129"/>
    </location>
    <ligand>
        <name>ATP</name>
        <dbReference type="ChEBI" id="CHEBI:30616"/>
    </ligand>
</feature>
<evidence type="ECO:0000256" key="2">
    <source>
        <dbReference type="ARBA" id="ARBA00022741"/>
    </source>
</evidence>
<dbReference type="Pfam" id="PF00069">
    <property type="entry name" value="Pkinase"/>
    <property type="match status" value="1"/>
</dbReference>
<feature type="repeat" description="WD" evidence="5">
    <location>
        <begin position="523"/>
        <end position="564"/>
    </location>
</feature>
<dbReference type="InterPro" id="IPR011047">
    <property type="entry name" value="Quinoprotein_ADH-like_sf"/>
</dbReference>
<dbReference type="InterPro" id="IPR001680">
    <property type="entry name" value="WD40_rpt"/>
</dbReference>
<dbReference type="PROSITE" id="PS00107">
    <property type="entry name" value="PROTEIN_KINASE_ATP"/>
    <property type="match status" value="1"/>
</dbReference>
<dbReference type="EMBL" id="CP036267">
    <property type="protein sequence ID" value="QDT34999.1"/>
    <property type="molecule type" value="Genomic_DNA"/>
</dbReference>
<protein>
    <submittedName>
        <fullName evidence="9">Serine/threonine-protein kinase PknB</fullName>
        <ecNumber evidence="9">2.7.11.1</ecNumber>
    </submittedName>
</protein>
<name>A0A517QTM8_9PLAN</name>
<dbReference type="SUPFAM" id="SSF56112">
    <property type="entry name" value="Protein kinase-like (PK-like)"/>
    <property type="match status" value="1"/>
</dbReference>
<evidence type="ECO:0000259" key="8">
    <source>
        <dbReference type="PROSITE" id="PS50011"/>
    </source>
</evidence>
<dbReference type="InterPro" id="IPR015943">
    <property type="entry name" value="WD40/YVTN_repeat-like_dom_sf"/>
</dbReference>
<dbReference type="SMART" id="SM00220">
    <property type="entry name" value="S_TKc"/>
    <property type="match status" value="1"/>
</dbReference>
<keyword evidence="2 6" id="KW-0547">Nucleotide-binding</keyword>
<evidence type="ECO:0000256" key="5">
    <source>
        <dbReference type="PROSITE-ProRule" id="PRU00221"/>
    </source>
</evidence>
<dbReference type="CDD" id="cd14014">
    <property type="entry name" value="STKc_PknB_like"/>
    <property type="match status" value="1"/>
</dbReference>
<dbReference type="Gene3D" id="2.130.10.10">
    <property type="entry name" value="YVTN repeat-like/Quinoprotein amine dehydrogenase"/>
    <property type="match status" value="3"/>
</dbReference>
<dbReference type="KEGG" id="tpol:Mal48_42720"/>
<feature type="transmembrane region" description="Helical" evidence="7">
    <location>
        <begin position="420"/>
        <end position="443"/>
    </location>
</feature>
<evidence type="ECO:0000256" key="7">
    <source>
        <dbReference type="SAM" id="Phobius"/>
    </source>
</evidence>
<dbReference type="PROSITE" id="PS50082">
    <property type="entry name" value="WD_REPEATS_2"/>
    <property type="match status" value="2"/>
</dbReference>
<dbReference type="PROSITE" id="PS50011">
    <property type="entry name" value="PROTEIN_KINASE_DOM"/>
    <property type="match status" value="1"/>
</dbReference>
<organism evidence="9 10">
    <name type="scientific">Thalassoglobus polymorphus</name>
    <dbReference type="NCBI Taxonomy" id="2527994"/>
    <lineage>
        <taxon>Bacteria</taxon>
        <taxon>Pseudomonadati</taxon>
        <taxon>Planctomycetota</taxon>
        <taxon>Planctomycetia</taxon>
        <taxon>Planctomycetales</taxon>
        <taxon>Planctomycetaceae</taxon>
        <taxon>Thalassoglobus</taxon>
    </lineage>
</organism>
<feature type="domain" description="Protein kinase" evidence="8">
    <location>
        <begin position="99"/>
        <end position="397"/>
    </location>
</feature>
<dbReference type="Gene3D" id="3.30.200.20">
    <property type="entry name" value="Phosphorylase Kinase, domain 1"/>
    <property type="match status" value="1"/>
</dbReference>
<dbReference type="GO" id="GO:0004674">
    <property type="term" value="F:protein serine/threonine kinase activity"/>
    <property type="evidence" value="ECO:0007669"/>
    <property type="project" value="UniProtKB-EC"/>
</dbReference>
<dbReference type="GO" id="GO:0005524">
    <property type="term" value="F:ATP binding"/>
    <property type="evidence" value="ECO:0007669"/>
    <property type="project" value="UniProtKB-UniRule"/>
</dbReference>
<keyword evidence="3 9" id="KW-0418">Kinase</keyword>
<dbReference type="Gene3D" id="1.10.510.10">
    <property type="entry name" value="Transferase(Phosphotransferase) domain 1"/>
    <property type="match status" value="1"/>
</dbReference>
<dbReference type="Proteomes" id="UP000315724">
    <property type="component" value="Chromosome"/>
</dbReference>
<keyword evidence="5" id="KW-0853">WD repeat</keyword>
<evidence type="ECO:0000256" key="1">
    <source>
        <dbReference type="ARBA" id="ARBA00022679"/>
    </source>
</evidence>
<evidence type="ECO:0000256" key="6">
    <source>
        <dbReference type="PROSITE-ProRule" id="PRU10141"/>
    </source>
</evidence>
<feature type="repeat" description="WD" evidence="5">
    <location>
        <begin position="565"/>
        <end position="606"/>
    </location>
</feature>
<dbReference type="PROSITE" id="PS00108">
    <property type="entry name" value="PROTEIN_KINASE_ST"/>
    <property type="match status" value="1"/>
</dbReference>
<keyword evidence="4 6" id="KW-0067">ATP-binding</keyword>
<dbReference type="SUPFAM" id="SSF50998">
    <property type="entry name" value="Quinoprotein alcohol dehydrogenase-like"/>
    <property type="match status" value="1"/>
</dbReference>
<evidence type="ECO:0000256" key="4">
    <source>
        <dbReference type="ARBA" id="ARBA00022840"/>
    </source>
</evidence>
<dbReference type="Pfam" id="PF00400">
    <property type="entry name" value="WD40"/>
    <property type="match status" value="2"/>
</dbReference>
<dbReference type="InterPro" id="IPR011009">
    <property type="entry name" value="Kinase-like_dom_sf"/>
</dbReference>
<sequence length="1124" mass="125073">MSQRSVLLPKTIFTAALRLSSGEERETFLKEACFDAPELRCSVEKLLAAQETLDSNPLDNAVQAFSPKASLPCTISFVSPSLELDREIDISNHPLVGPYKLLELLGEGGMGTVYMAEQQYPMKRKVALKLIRAGMDSSEVISRFEAERQALAIMEHPNIAKVLDAGTTNTKRPYFVMELVRGVSITDYCEKHQLNIRERLELFITVCRAVQHAHHKGIIHRDLKPSNILVARLDGKPVVKVIDFGVAKALNQELTERTLFTQFAQMIGTPVYMSPEQAEMNLLDVDTRSDIYSLGVLLYELLTGKTPFHRASFSKLGYDGIRKILREEIPLKPSARVSTLRVNDSSTVSGSKNAESRKLRRSLKGELDLIVMTALEKDRELRYKTAIEFAEDVQRYLDGQPIIASPPTLLYRTRKFCTRYWVALTIMMMTSVGLLTGGGIAVSQMLRAISAEKEATQREKQANDLLEASRLHQMLTAFRSKNYSYIASLHLPEIEGAPVADSSSSGSLRRLLLNAGSFAPKTQYLHPAAVEDFAISPDGQSLLTACSNGGAYLWEVESGRLIRTFEPHPEPVDAVAISPDGQFVVTGGRNGEVWAWHREEKKPLKLIGTLPTGIEAVLWSPDGESLVAGARYTEFCVWDRKFREVFRSENDHRHESFLFSEDSKLLYVPTRTSIAVWDVSAAALVHSIPSESILNIRTMCWAGQNRRYLVAADRFSDQMAVIDPVERSEVAFLSTNAIYPQHLGVRSDLSRLASVYNDGQCHIYDLNSIRPGVEGRTLQKLLLASFQAHNPEYGRASVVKFRDHSEVLTSGADGKVARWSLSDGNSASVLKPPKALSGLLPSGPDQLLYFVGGSKQPLRVSTKGRGQTQIDAMSSEDILSVGNLSEQGWFPARVGDRVEVRNIHTGQVLGTIKTTFQFRNMIEISEDGTRIAVATADDQIHVWSSSNAWAESELLTKLLIIPTFGLRFADEGKTLIADHDDQFLIEWDLENDVEVKRTKVTPGNDLVVSEDNQHIAIATENGFQIWNRATSEVILSRIATNRVTSLLFCDHDRVLLTGYSDGKIFASHLPTKEELGLLYEPETITGWPVSMQFMPTGDRLLVHFDLLVGGRHTTKILILGPKVH</sequence>
<dbReference type="SMART" id="SM00320">
    <property type="entry name" value="WD40"/>
    <property type="match status" value="8"/>
</dbReference>
<dbReference type="InterPro" id="IPR008271">
    <property type="entry name" value="Ser/Thr_kinase_AS"/>
</dbReference>
<dbReference type="RefSeq" id="WP_145203839.1">
    <property type="nucleotide sequence ID" value="NZ_CP036267.1"/>
</dbReference>
<dbReference type="AlphaFoldDB" id="A0A517QTM8"/>
<keyword evidence="10" id="KW-1185">Reference proteome</keyword>
<dbReference type="PROSITE" id="PS50294">
    <property type="entry name" value="WD_REPEATS_REGION"/>
    <property type="match status" value="1"/>
</dbReference>
<keyword evidence="7" id="KW-1133">Transmembrane helix</keyword>
<dbReference type="InterPro" id="IPR036322">
    <property type="entry name" value="WD40_repeat_dom_sf"/>
</dbReference>
<dbReference type="PANTHER" id="PTHR43289">
    <property type="entry name" value="MITOGEN-ACTIVATED PROTEIN KINASE KINASE KINASE 20-RELATED"/>
    <property type="match status" value="1"/>
</dbReference>
<keyword evidence="7" id="KW-0472">Membrane</keyword>
<dbReference type="EC" id="2.7.11.1" evidence="9"/>
<dbReference type="SUPFAM" id="SSF50978">
    <property type="entry name" value="WD40 repeat-like"/>
    <property type="match status" value="1"/>
</dbReference>
<dbReference type="OrthoDB" id="500858at2"/>
<keyword evidence="1 9" id="KW-0808">Transferase</keyword>
<evidence type="ECO:0000313" key="9">
    <source>
        <dbReference type="EMBL" id="QDT34999.1"/>
    </source>
</evidence>
<evidence type="ECO:0000313" key="10">
    <source>
        <dbReference type="Proteomes" id="UP000315724"/>
    </source>
</evidence>
<evidence type="ECO:0000256" key="3">
    <source>
        <dbReference type="ARBA" id="ARBA00022777"/>
    </source>
</evidence>
<reference evidence="9 10" key="1">
    <citation type="submission" date="2019-02" db="EMBL/GenBank/DDBJ databases">
        <title>Deep-cultivation of Planctomycetes and their phenomic and genomic characterization uncovers novel biology.</title>
        <authorList>
            <person name="Wiegand S."/>
            <person name="Jogler M."/>
            <person name="Boedeker C."/>
            <person name="Pinto D."/>
            <person name="Vollmers J."/>
            <person name="Rivas-Marin E."/>
            <person name="Kohn T."/>
            <person name="Peeters S.H."/>
            <person name="Heuer A."/>
            <person name="Rast P."/>
            <person name="Oberbeckmann S."/>
            <person name="Bunk B."/>
            <person name="Jeske O."/>
            <person name="Meyerdierks A."/>
            <person name="Storesund J.E."/>
            <person name="Kallscheuer N."/>
            <person name="Luecker S."/>
            <person name="Lage O.M."/>
            <person name="Pohl T."/>
            <person name="Merkel B.J."/>
            <person name="Hornburger P."/>
            <person name="Mueller R.-W."/>
            <person name="Bruemmer F."/>
            <person name="Labrenz M."/>
            <person name="Spormann A.M."/>
            <person name="Op den Camp H."/>
            <person name="Overmann J."/>
            <person name="Amann R."/>
            <person name="Jetten M.S.M."/>
            <person name="Mascher T."/>
            <person name="Medema M.H."/>
            <person name="Devos D.P."/>
            <person name="Kaster A.-K."/>
            <person name="Ovreas L."/>
            <person name="Rohde M."/>
            <person name="Galperin M.Y."/>
            <person name="Jogler C."/>
        </authorList>
    </citation>
    <scope>NUCLEOTIDE SEQUENCE [LARGE SCALE GENOMIC DNA]</scope>
    <source>
        <strain evidence="9 10">Mal48</strain>
    </source>
</reference>
<accession>A0A517QTM8</accession>
<dbReference type="InterPro" id="IPR017441">
    <property type="entry name" value="Protein_kinase_ATP_BS"/>
</dbReference>
<keyword evidence="7" id="KW-0812">Transmembrane</keyword>
<gene>
    <name evidence="9" type="primary">pknB_17</name>
    <name evidence="9" type="ORF">Mal48_42720</name>
</gene>
<dbReference type="PANTHER" id="PTHR43289:SF6">
    <property type="entry name" value="SERINE_THREONINE-PROTEIN KINASE NEKL-3"/>
    <property type="match status" value="1"/>
</dbReference>
<proteinExistence type="predicted"/>
<dbReference type="InterPro" id="IPR000719">
    <property type="entry name" value="Prot_kinase_dom"/>
</dbReference>